<protein>
    <submittedName>
        <fullName evidence="2">Uncharacterized protein</fullName>
    </submittedName>
</protein>
<feature type="compositionally biased region" description="Low complexity" evidence="1">
    <location>
        <begin position="34"/>
        <end position="45"/>
    </location>
</feature>
<feature type="region of interest" description="Disordered" evidence="1">
    <location>
        <begin position="1"/>
        <end position="48"/>
    </location>
</feature>
<keyword evidence="3" id="KW-1185">Reference proteome</keyword>
<accession>A0A5B7H7B5</accession>
<sequence length="156" mass="16685">MRTHNHHHLPPPPPLSLLLPPQQPLPLPPPPLPYTTTQSTSPSQPSINVTHFGLRLTAVRQMHKRSPSSPPPRPVLLVGCAGKGSAYPERHEGACACPGRRGGREGGVREVDGGVSAFLPLTACSCSHPCVKWRFKYTSGSRVCGSLCPAVLIMIP</sequence>
<evidence type="ECO:0000313" key="2">
    <source>
        <dbReference type="EMBL" id="MPC66023.1"/>
    </source>
</evidence>
<evidence type="ECO:0000256" key="1">
    <source>
        <dbReference type="SAM" id="MobiDB-lite"/>
    </source>
</evidence>
<dbReference type="EMBL" id="VSRR010024172">
    <property type="protein sequence ID" value="MPC66023.1"/>
    <property type="molecule type" value="Genomic_DNA"/>
</dbReference>
<name>A0A5B7H7B5_PORTR</name>
<evidence type="ECO:0000313" key="3">
    <source>
        <dbReference type="Proteomes" id="UP000324222"/>
    </source>
</evidence>
<dbReference type="AlphaFoldDB" id="A0A5B7H7B5"/>
<comment type="caution">
    <text evidence="2">The sequence shown here is derived from an EMBL/GenBank/DDBJ whole genome shotgun (WGS) entry which is preliminary data.</text>
</comment>
<reference evidence="2 3" key="1">
    <citation type="submission" date="2019-05" db="EMBL/GenBank/DDBJ databases">
        <title>Another draft genome of Portunus trituberculatus and its Hox gene families provides insights of decapod evolution.</title>
        <authorList>
            <person name="Jeong J.-H."/>
            <person name="Song I."/>
            <person name="Kim S."/>
            <person name="Choi T."/>
            <person name="Kim D."/>
            <person name="Ryu S."/>
            <person name="Kim W."/>
        </authorList>
    </citation>
    <scope>NUCLEOTIDE SEQUENCE [LARGE SCALE GENOMIC DNA]</scope>
    <source>
        <tissue evidence="2">Muscle</tissue>
    </source>
</reference>
<organism evidence="2 3">
    <name type="scientific">Portunus trituberculatus</name>
    <name type="common">Swimming crab</name>
    <name type="synonym">Neptunus trituberculatus</name>
    <dbReference type="NCBI Taxonomy" id="210409"/>
    <lineage>
        <taxon>Eukaryota</taxon>
        <taxon>Metazoa</taxon>
        <taxon>Ecdysozoa</taxon>
        <taxon>Arthropoda</taxon>
        <taxon>Crustacea</taxon>
        <taxon>Multicrustacea</taxon>
        <taxon>Malacostraca</taxon>
        <taxon>Eumalacostraca</taxon>
        <taxon>Eucarida</taxon>
        <taxon>Decapoda</taxon>
        <taxon>Pleocyemata</taxon>
        <taxon>Brachyura</taxon>
        <taxon>Eubrachyura</taxon>
        <taxon>Portunoidea</taxon>
        <taxon>Portunidae</taxon>
        <taxon>Portuninae</taxon>
        <taxon>Portunus</taxon>
    </lineage>
</organism>
<dbReference type="Proteomes" id="UP000324222">
    <property type="component" value="Unassembled WGS sequence"/>
</dbReference>
<gene>
    <name evidence="2" type="ORF">E2C01_060166</name>
</gene>
<feature type="compositionally biased region" description="Pro residues" evidence="1">
    <location>
        <begin position="10"/>
        <end position="33"/>
    </location>
</feature>
<proteinExistence type="predicted"/>